<evidence type="ECO:0000313" key="19">
    <source>
        <dbReference type="Proteomes" id="UP000604046"/>
    </source>
</evidence>
<evidence type="ECO:0000256" key="8">
    <source>
        <dbReference type="ARBA" id="ARBA00022787"/>
    </source>
</evidence>
<dbReference type="GO" id="GO:0005789">
    <property type="term" value="C:endoplasmic reticulum membrane"/>
    <property type="evidence" value="ECO:0007669"/>
    <property type="project" value="UniProtKB-SubCell"/>
</dbReference>
<dbReference type="GO" id="GO:0005741">
    <property type="term" value="C:mitochondrial outer membrane"/>
    <property type="evidence" value="ECO:0007669"/>
    <property type="project" value="UniProtKB-SubCell"/>
</dbReference>
<name>A0A812VEY5_9DINO</name>
<evidence type="ECO:0000256" key="13">
    <source>
        <dbReference type="ARBA" id="ARBA00023136"/>
    </source>
</evidence>
<comment type="function">
    <text evidence="1">Conjugation of reduced glutathione to a wide number of exogenous and endogenous hydrophobic electrophiles.</text>
</comment>
<dbReference type="PANTHER" id="PTHR10689">
    <property type="entry name" value="MICROSOMAL GLUTATHIONE S-TRANSFERASE 1"/>
    <property type="match status" value="1"/>
</dbReference>
<evidence type="ECO:0000256" key="10">
    <source>
        <dbReference type="ARBA" id="ARBA00022989"/>
    </source>
</evidence>
<dbReference type="EMBL" id="CAJNDS010002843">
    <property type="protein sequence ID" value="CAE7615997.1"/>
    <property type="molecule type" value="Genomic_DNA"/>
</dbReference>
<evidence type="ECO:0000256" key="3">
    <source>
        <dbReference type="ARBA" id="ARBA00004477"/>
    </source>
</evidence>
<keyword evidence="12" id="KW-0496">Mitochondrion</keyword>
<evidence type="ECO:0000256" key="14">
    <source>
        <dbReference type="ARBA" id="ARBA00038540"/>
    </source>
</evidence>
<comment type="similarity">
    <text evidence="4">Belongs to the MAPEG family.</text>
</comment>
<evidence type="ECO:0000256" key="2">
    <source>
        <dbReference type="ARBA" id="ARBA00004294"/>
    </source>
</evidence>
<keyword evidence="13 17" id="KW-0472">Membrane</keyword>
<feature type="transmembrane region" description="Helical" evidence="17">
    <location>
        <begin position="7"/>
        <end position="24"/>
    </location>
</feature>
<comment type="caution">
    <text evidence="18">The sequence shown here is derived from an EMBL/GenBank/DDBJ whole genome shotgun (WGS) entry which is preliminary data.</text>
</comment>
<evidence type="ECO:0000256" key="7">
    <source>
        <dbReference type="ARBA" id="ARBA00022692"/>
    </source>
</evidence>
<keyword evidence="11" id="KW-0007">Acetylation</keyword>
<dbReference type="Pfam" id="PF01124">
    <property type="entry name" value="MAPEG"/>
    <property type="match status" value="1"/>
</dbReference>
<evidence type="ECO:0000256" key="9">
    <source>
        <dbReference type="ARBA" id="ARBA00022824"/>
    </source>
</evidence>
<protein>
    <recommendedName>
        <fullName evidence="15">Microsomal glutathione S-transferase 1</fullName>
        <ecNumber evidence="5">2.5.1.18</ecNumber>
    </recommendedName>
</protein>
<keyword evidence="9" id="KW-0256">Endoplasmic reticulum</keyword>
<sequence length="156" mass="16917">MSTVGEVFQTCSIVSVTLFLKYFVTNLRWGFLKGKANMRAREDFNNNENATSDDVERATAAGRIVQNDLENIPFGLILMWGTALCILGAQMSSTDASSMCTAHIVLSGLFTTARVCHTIVYMLHLALPRGAIFMIGTSSLFGLGILGIIAAFEISI</sequence>
<keyword evidence="19" id="KW-1185">Reference proteome</keyword>
<keyword evidence="7 17" id="KW-0812">Transmembrane</keyword>
<evidence type="ECO:0000256" key="1">
    <source>
        <dbReference type="ARBA" id="ARBA00003701"/>
    </source>
</evidence>
<organism evidence="18 19">
    <name type="scientific">Symbiodinium natans</name>
    <dbReference type="NCBI Taxonomy" id="878477"/>
    <lineage>
        <taxon>Eukaryota</taxon>
        <taxon>Sar</taxon>
        <taxon>Alveolata</taxon>
        <taxon>Dinophyceae</taxon>
        <taxon>Suessiales</taxon>
        <taxon>Symbiodiniaceae</taxon>
        <taxon>Symbiodinium</taxon>
    </lineage>
</organism>
<feature type="transmembrane region" description="Helical" evidence="17">
    <location>
        <begin position="101"/>
        <end position="124"/>
    </location>
</feature>
<proteinExistence type="inferred from homology"/>
<dbReference type="GO" id="GO:0004364">
    <property type="term" value="F:glutathione transferase activity"/>
    <property type="evidence" value="ECO:0007669"/>
    <property type="project" value="UniProtKB-EC"/>
</dbReference>
<dbReference type="PANTHER" id="PTHR10689:SF6">
    <property type="entry name" value="MICROSOMAL GLUTATHIONE S-TRANSFERASE 1"/>
    <property type="match status" value="1"/>
</dbReference>
<feature type="transmembrane region" description="Helical" evidence="17">
    <location>
        <begin position="130"/>
        <end position="152"/>
    </location>
</feature>
<evidence type="ECO:0000256" key="4">
    <source>
        <dbReference type="ARBA" id="ARBA00010459"/>
    </source>
</evidence>
<dbReference type="Proteomes" id="UP000604046">
    <property type="component" value="Unassembled WGS sequence"/>
</dbReference>
<evidence type="ECO:0000256" key="12">
    <source>
        <dbReference type="ARBA" id="ARBA00023128"/>
    </source>
</evidence>
<dbReference type="EC" id="2.5.1.18" evidence="5"/>
<keyword evidence="10 17" id="KW-1133">Transmembrane helix</keyword>
<comment type="catalytic activity">
    <reaction evidence="16">
        <text>RX + glutathione = an S-substituted glutathione + a halide anion + H(+)</text>
        <dbReference type="Rhea" id="RHEA:16437"/>
        <dbReference type="ChEBI" id="CHEBI:15378"/>
        <dbReference type="ChEBI" id="CHEBI:16042"/>
        <dbReference type="ChEBI" id="CHEBI:17792"/>
        <dbReference type="ChEBI" id="CHEBI:57925"/>
        <dbReference type="ChEBI" id="CHEBI:90779"/>
        <dbReference type="EC" id="2.5.1.18"/>
    </reaction>
    <physiologicalReaction direction="left-to-right" evidence="16">
        <dbReference type="Rhea" id="RHEA:16438"/>
    </physiologicalReaction>
</comment>
<dbReference type="InterPro" id="IPR001129">
    <property type="entry name" value="Membr-assoc_MAPEG"/>
</dbReference>
<feature type="transmembrane region" description="Helical" evidence="17">
    <location>
        <begin position="72"/>
        <end position="89"/>
    </location>
</feature>
<evidence type="ECO:0000256" key="6">
    <source>
        <dbReference type="ARBA" id="ARBA00022679"/>
    </source>
</evidence>
<reference evidence="18" key="1">
    <citation type="submission" date="2021-02" db="EMBL/GenBank/DDBJ databases">
        <authorList>
            <person name="Dougan E. K."/>
            <person name="Rhodes N."/>
            <person name="Thang M."/>
            <person name="Chan C."/>
        </authorList>
    </citation>
    <scope>NUCLEOTIDE SEQUENCE</scope>
</reference>
<dbReference type="AlphaFoldDB" id="A0A812VEY5"/>
<keyword evidence="8" id="KW-1000">Mitochondrion outer membrane</keyword>
<evidence type="ECO:0000256" key="15">
    <source>
        <dbReference type="ARBA" id="ARBA00039397"/>
    </source>
</evidence>
<comment type="subcellular location">
    <subcellularLocation>
        <location evidence="3">Endoplasmic reticulum membrane</location>
        <topology evidence="3">Multi-pass membrane protein</topology>
    </subcellularLocation>
    <subcellularLocation>
        <location evidence="2">Mitochondrion outer membrane</location>
    </subcellularLocation>
</comment>
<evidence type="ECO:0000256" key="17">
    <source>
        <dbReference type="SAM" id="Phobius"/>
    </source>
</evidence>
<keyword evidence="6" id="KW-0808">Transferase</keyword>
<evidence type="ECO:0000256" key="16">
    <source>
        <dbReference type="ARBA" id="ARBA00049385"/>
    </source>
</evidence>
<comment type="subunit">
    <text evidence="14">Homotrimer; The trimer binds only one molecule of glutathione.</text>
</comment>
<gene>
    <name evidence="18" type="ORF">SNAT2548_LOCUS35017</name>
</gene>
<dbReference type="Gene3D" id="1.20.120.550">
    <property type="entry name" value="Membrane associated eicosanoid/glutathione metabolism-like domain"/>
    <property type="match status" value="1"/>
</dbReference>
<dbReference type="OrthoDB" id="193139at2759"/>
<dbReference type="InterPro" id="IPR023352">
    <property type="entry name" value="MAPEG-like_dom_sf"/>
</dbReference>
<evidence type="ECO:0000256" key="11">
    <source>
        <dbReference type="ARBA" id="ARBA00022990"/>
    </source>
</evidence>
<dbReference type="InterPro" id="IPR040162">
    <property type="entry name" value="MGST1-like"/>
</dbReference>
<accession>A0A812VEY5</accession>
<evidence type="ECO:0000256" key="5">
    <source>
        <dbReference type="ARBA" id="ARBA00012452"/>
    </source>
</evidence>
<evidence type="ECO:0000313" key="18">
    <source>
        <dbReference type="EMBL" id="CAE7615997.1"/>
    </source>
</evidence>
<dbReference type="SUPFAM" id="SSF161084">
    <property type="entry name" value="MAPEG domain-like"/>
    <property type="match status" value="1"/>
</dbReference>